<gene>
    <name evidence="2" type="ORF">CDL15_Pgr009271</name>
</gene>
<dbReference type="AlphaFoldDB" id="A0A218VVU8"/>
<feature type="region of interest" description="Disordered" evidence="1">
    <location>
        <begin position="52"/>
        <end position="82"/>
    </location>
</feature>
<evidence type="ECO:0000313" key="2">
    <source>
        <dbReference type="EMBL" id="OWM64348.1"/>
    </source>
</evidence>
<evidence type="ECO:0000256" key="1">
    <source>
        <dbReference type="SAM" id="MobiDB-lite"/>
    </source>
</evidence>
<reference evidence="3" key="1">
    <citation type="journal article" date="2017" name="Plant J.">
        <title>The pomegranate (Punica granatum L.) genome and the genomics of punicalagin biosynthesis.</title>
        <authorList>
            <person name="Qin G."/>
            <person name="Xu C."/>
            <person name="Ming R."/>
            <person name="Tang H."/>
            <person name="Guyot R."/>
            <person name="Kramer E.M."/>
            <person name="Hu Y."/>
            <person name="Yi X."/>
            <person name="Qi Y."/>
            <person name="Xu X."/>
            <person name="Gao Z."/>
            <person name="Pan H."/>
            <person name="Jian J."/>
            <person name="Tian Y."/>
            <person name="Yue Z."/>
            <person name="Xu Y."/>
        </authorList>
    </citation>
    <scope>NUCLEOTIDE SEQUENCE [LARGE SCALE GENOMIC DNA]</scope>
    <source>
        <strain evidence="3">cv. Dabenzi</strain>
    </source>
</reference>
<name>A0A218VVU8_PUNGR</name>
<protein>
    <submittedName>
        <fullName evidence="2">Uncharacterized protein</fullName>
    </submittedName>
</protein>
<proteinExistence type="predicted"/>
<dbReference type="EMBL" id="MTKT01005810">
    <property type="protein sequence ID" value="OWM64348.1"/>
    <property type="molecule type" value="Genomic_DNA"/>
</dbReference>
<dbReference type="Proteomes" id="UP000197138">
    <property type="component" value="Unassembled WGS sequence"/>
</dbReference>
<organism evidence="2 3">
    <name type="scientific">Punica granatum</name>
    <name type="common">Pomegranate</name>
    <dbReference type="NCBI Taxonomy" id="22663"/>
    <lineage>
        <taxon>Eukaryota</taxon>
        <taxon>Viridiplantae</taxon>
        <taxon>Streptophyta</taxon>
        <taxon>Embryophyta</taxon>
        <taxon>Tracheophyta</taxon>
        <taxon>Spermatophyta</taxon>
        <taxon>Magnoliopsida</taxon>
        <taxon>eudicotyledons</taxon>
        <taxon>Gunneridae</taxon>
        <taxon>Pentapetalae</taxon>
        <taxon>rosids</taxon>
        <taxon>malvids</taxon>
        <taxon>Myrtales</taxon>
        <taxon>Lythraceae</taxon>
        <taxon>Punica</taxon>
    </lineage>
</organism>
<sequence>MYPIWDSKNPSWYQNDQQHPRAHFRSLLLKSGHSRTFVDAFLTGLLDICRRLPNGAPETPDPRTNKRNPETGLQTHPRVTKTRGQVSDYLSELILASRVHLDSEKEPFSAQKHCRSPFEQIISARNLRRLIPVTSRPWKIDPDHIAQSV</sequence>
<comment type="caution">
    <text evidence="2">The sequence shown here is derived from an EMBL/GenBank/DDBJ whole genome shotgun (WGS) entry which is preliminary data.</text>
</comment>
<accession>A0A218VVU8</accession>
<feature type="compositionally biased region" description="Basic and acidic residues" evidence="1">
    <location>
        <begin position="60"/>
        <end position="69"/>
    </location>
</feature>
<evidence type="ECO:0000313" key="3">
    <source>
        <dbReference type="Proteomes" id="UP000197138"/>
    </source>
</evidence>